<sequence>MHYYAKLNENQICTEVITRARELPKDLDGFIKIPDYNETYLWRQWLGKDKGWSQERYEPSIEAELQDRVERLETENTNLKTKITNLQTTITELNMTNEILIQSITELTAIIAMLQAPTE</sequence>
<dbReference type="EMBL" id="FNNG01000028">
    <property type="protein sequence ID" value="SDX87339.1"/>
    <property type="molecule type" value="Genomic_DNA"/>
</dbReference>
<dbReference type="RefSeq" id="WP_093755200.1">
    <property type="nucleotide sequence ID" value="NZ_FNNG01000028.1"/>
</dbReference>
<keyword evidence="1" id="KW-0175">Coiled coil</keyword>
<gene>
    <name evidence="2" type="ORF">SAMN05660923_03089</name>
</gene>
<dbReference type="Proteomes" id="UP000198828">
    <property type="component" value="Unassembled WGS sequence"/>
</dbReference>
<name>A0A1H3FB16_9FIRM</name>
<evidence type="ECO:0000313" key="3">
    <source>
        <dbReference type="Proteomes" id="UP000198828"/>
    </source>
</evidence>
<keyword evidence="3" id="KW-1185">Reference proteome</keyword>
<reference evidence="2 3" key="1">
    <citation type="submission" date="2016-10" db="EMBL/GenBank/DDBJ databases">
        <authorList>
            <person name="de Groot N.N."/>
        </authorList>
    </citation>
    <scope>NUCLEOTIDE SEQUENCE [LARGE SCALE GENOMIC DNA]</scope>
    <source>
        <strain evidence="2 3">DSM 23310</strain>
    </source>
</reference>
<dbReference type="OrthoDB" id="2087570at2"/>
<evidence type="ECO:0000313" key="2">
    <source>
        <dbReference type="EMBL" id="SDX87339.1"/>
    </source>
</evidence>
<organism evidence="2 3">
    <name type="scientific">Tepidimicrobium xylanilyticum</name>
    <dbReference type="NCBI Taxonomy" id="1123352"/>
    <lineage>
        <taxon>Bacteria</taxon>
        <taxon>Bacillati</taxon>
        <taxon>Bacillota</taxon>
        <taxon>Tissierellia</taxon>
        <taxon>Tissierellales</taxon>
        <taxon>Tepidimicrobiaceae</taxon>
        <taxon>Tepidimicrobium</taxon>
    </lineage>
</organism>
<protein>
    <submittedName>
        <fullName evidence="2">Uncharacterized protein</fullName>
    </submittedName>
</protein>
<evidence type="ECO:0000256" key="1">
    <source>
        <dbReference type="SAM" id="Coils"/>
    </source>
</evidence>
<dbReference type="AlphaFoldDB" id="A0A1H3FB16"/>
<proteinExistence type="predicted"/>
<accession>A0A1H3FB16</accession>
<feature type="coiled-coil region" evidence="1">
    <location>
        <begin position="62"/>
        <end position="89"/>
    </location>
</feature>